<evidence type="ECO:0000313" key="1">
    <source>
        <dbReference type="EnsemblPlants" id="TuG1812G0600000868.01.T01.cds375754"/>
    </source>
</evidence>
<reference evidence="2" key="1">
    <citation type="journal article" date="2013" name="Nature">
        <title>Draft genome of the wheat A-genome progenitor Triticum urartu.</title>
        <authorList>
            <person name="Ling H.Q."/>
            <person name="Zhao S."/>
            <person name="Liu D."/>
            <person name="Wang J."/>
            <person name="Sun H."/>
            <person name="Zhang C."/>
            <person name="Fan H."/>
            <person name="Li D."/>
            <person name="Dong L."/>
            <person name="Tao Y."/>
            <person name="Gao C."/>
            <person name="Wu H."/>
            <person name="Li Y."/>
            <person name="Cui Y."/>
            <person name="Guo X."/>
            <person name="Zheng S."/>
            <person name="Wang B."/>
            <person name="Yu K."/>
            <person name="Liang Q."/>
            <person name="Yang W."/>
            <person name="Lou X."/>
            <person name="Chen J."/>
            <person name="Feng M."/>
            <person name="Jian J."/>
            <person name="Zhang X."/>
            <person name="Luo G."/>
            <person name="Jiang Y."/>
            <person name="Liu J."/>
            <person name="Wang Z."/>
            <person name="Sha Y."/>
            <person name="Zhang B."/>
            <person name="Wu H."/>
            <person name="Tang D."/>
            <person name="Shen Q."/>
            <person name="Xue P."/>
            <person name="Zou S."/>
            <person name="Wang X."/>
            <person name="Liu X."/>
            <person name="Wang F."/>
            <person name="Yang Y."/>
            <person name="An X."/>
            <person name="Dong Z."/>
            <person name="Zhang K."/>
            <person name="Zhang X."/>
            <person name="Luo M.C."/>
            <person name="Dvorak J."/>
            <person name="Tong Y."/>
            <person name="Wang J."/>
            <person name="Yang H."/>
            <person name="Li Z."/>
            <person name="Wang D."/>
            <person name="Zhang A."/>
            <person name="Wang J."/>
        </authorList>
    </citation>
    <scope>NUCLEOTIDE SEQUENCE</scope>
    <source>
        <strain evidence="2">cv. G1812</strain>
    </source>
</reference>
<reference evidence="1" key="2">
    <citation type="submission" date="2018-03" db="EMBL/GenBank/DDBJ databases">
        <title>The Triticum urartu genome reveals the dynamic nature of wheat genome evolution.</title>
        <authorList>
            <person name="Ling H."/>
            <person name="Ma B."/>
            <person name="Shi X."/>
            <person name="Liu H."/>
            <person name="Dong L."/>
            <person name="Sun H."/>
            <person name="Cao Y."/>
            <person name="Gao Q."/>
            <person name="Zheng S."/>
            <person name="Li Y."/>
            <person name="Yu Y."/>
            <person name="Du H."/>
            <person name="Qi M."/>
            <person name="Li Y."/>
            <person name="Yu H."/>
            <person name="Cui Y."/>
            <person name="Wang N."/>
            <person name="Chen C."/>
            <person name="Wu H."/>
            <person name="Zhao Y."/>
            <person name="Zhang J."/>
            <person name="Li Y."/>
            <person name="Zhou W."/>
            <person name="Zhang B."/>
            <person name="Hu W."/>
            <person name="Eijk M."/>
            <person name="Tang J."/>
            <person name="Witsenboer H."/>
            <person name="Zhao S."/>
            <person name="Li Z."/>
            <person name="Zhang A."/>
            <person name="Wang D."/>
            <person name="Liang C."/>
        </authorList>
    </citation>
    <scope>NUCLEOTIDE SEQUENCE [LARGE SCALE GENOMIC DNA]</scope>
    <source>
        <strain evidence="1">cv. G1812</strain>
    </source>
</reference>
<dbReference type="AlphaFoldDB" id="A0A8R7QPU9"/>
<dbReference type="EnsemblPlants" id="TuG1812G0600000868.01.T01">
    <property type="protein sequence ID" value="TuG1812G0600000868.01.T01.cds375754"/>
    <property type="gene ID" value="TuG1812G0600000868.01"/>
</dbReference>
<reference evidence="1" key="3">
    <citation type="submission" date="2022-06" db="UniProtKB">
        <authorList>
            <consortium name="EnsemblPlants"/>
        </authorList>
    </citation>
    <scope>IDENTIFICATION</scope>
</reference>
<evidence type="ECO:0000313" key="2">
    <source>
        <dbReference type="Proteomes" id="UP000015106"/>
    </source>
</evidence>
<protein>
    <submittedName>
        <fullName evidence="1">Uncharacterized protein</fullName>
    </submittedName>
</protein>
<name>A0A8R7QPU9_TRIUA</name>
<proteinExistence type="predicted"/>
<accession>A0A8R7QPU9</accession>
<keyword evidence="2" id="KW-1185">Reference proteome</keyword>
<dbReference type="Proteomes" id="UP000015106">
    <property type="component" value="Chromosome 6"/>
</dbReference>
<sequence length="21" mass="2386">MTLDGSLEGGNWTQMIRLFLC</sequence>
<organism evidence="1 2">
    <name type="scientific">Triticum urartu</name>
    <name type="common">Red wild einkorn</name>
    <name type="synonym">Crithodium urartu</name>
    <dbReference type="NCBI Taxonomy" id="4572"/>
    <lineage>
        <taxon>Eukaryota</taxon>
        <taxon>Viridiplantae</taxon>
        <taxon>Streptophyta</taxon>
        <taxon>Embryophyta</taxon>
        <taxon>Tracheophyta</taxon>
        <taxon>Spermatophyta</taxon>
        <taxon>Magnoliopsida</taxon>
        <taxon>Liliopsida</taxon>
        <taxon>Poales</taxon>
        <taxon>Poaceae</taxon>
        <taxon>BOP clade</taxon>
        <taxon>Pooideae</taxon>
        <taxon>Triticodae</taxon>
        <taxon>Triticeae</taxon>
        <taxon>Triticinae</taxon>
        <taxon>Triticum</taxon>
    </lineage>
</organism>
<dbReference type="Gramene" id="TuG1812G0600000868.01.T01">
    <property type="protein sequence ID" value="TuG1812G0600000868.01.T01.cds375754"/>
    <property type="gene ID" value="TuG1812G0600000868.01"/>
</dbReference>